<name>A0A8J2Y9J7_9FLAO</name>
<evidence type="ECO:0000256" key="12">
    <source>
        <dbReference type="ARBA" id="ARBA00022695"/>
    </source>
</evidence>
<protein>
    <recommendedName>
        <fullName evidence="7 18">Phosphatidate cytidylyltransferase</fullName>
        <ecNumber evidence="6 18">2.7.7.41</ecNumber>
    </recommendedName>
</protein>
<dbReference type="GO" id="GO:0005886">
    <property type="term" value="C:plasma membrane"/>
    <property type="evidence" value="ECO:0007669"/>
    <property type="project" value="UniProtKB-SubCell"/>
</dbReference>
<proteinExistence type="inferred from homology"/>
<dbReference type="PANTHER" id="PTHR46382">
    <property type="entry name" value="PHOSPHATIDATE CYTIDYLYLTRANSFERASE"/>
    <property type="match status" value="1"/>
</dbReference>
<feature type="transmembrane region" description="Helical" evidence="19">
    <location>
        <begin position="134"/>
        <end position="153"/>
    </location>
</feature>
<evidence type="ECO:0000256" key="17">
    <source>
        <dbReference type="ARBA" id="ARBA00023264"/>
    </source>
</evidence>
<gene>
    <name evidence="20" type="primary">cdsA</name>
    <name evidence="20" type="ORF">GCM10011312_10990</name>
</gene>
<dbReference type="Pfam" id="PF01148">
    <property type="entry name" value="CTP_transf_1"/>
    <property type="match status" value="1"/>
</dbReference>
<feature type="transmembrane region" description="Helical" evidence="19">
    <location>
        <begin position="12"/>
        <end position="41"/>
    </location>
</feature>
<evidence type="ECO:0000256" key="4">
    <source>
        <dbReference type="ARBA" id="ARBA00005189"/>
    </source>
</evidence>
<keyword evidence="13 19" id="KW-1133">Transmembrane helix</keyword>
<dbReference type="PANTHER" id="PTHR46382:SF1">
    <property type="entry name" value="PHOSPHATIDATE CYTIDYLYLTRANSFERASE"/>
    <property type="match status" value="1"/>
</dbReference>
<evidence type="ECO:0000256" key="10">
    <source>
        <dbReference type="ARBA" id="ARBA00022679"/>
    </source>
</evidence>
<keyword evidence="16" id="KW-0594">Phospholipid biosynthesis</keyword>
<organism evidence="20 21">
    <name type="scientific">Planktosalinus lacus</name>
    <dbReference type="NCBI Taxonomy" id="1526573"/>
    <lineage>
        <taxon>Bacteria</taxon>
        <taxon>Pseudomonadati</taxon>
        <taxon>Bacteroidota</taxon>
        <taxon>Flavobacteriia</taxon>
        <taxon>Flavobacteriales</taxon>
        <taxon>Flavobacteriaceae</taxon>
        <taxon>Planktosalinus</taxon>
    </lineage>
</organism>
<dbReference type="EMBL" id="BMGK01000004">
    <property type="protein sequence ID" value="GGD88930.1"/>
    <property type="molecule type" value="Genomic_DNA"/>
</dbReference>
<evidence type="ECO:0000256" key="16">
    <source>
        <dbReference type="ARBA" id="ARBA00023209"/>
    </source>
</evidence>
<keyword evidence="21" id="KW-1185">Reference proteome</keyword>
<evidence type="ECO:0000256" key="11">
    <source>
        <dbReference type="ARBA" id="ARBA00022692"/>
    </source>
</evidence>
<accession>A0A8J2Y9J7</accession>
<dbReference type="Proteomes" id="UP000652231">
    <property type="component" value="Unassembled WGS sequence"/>
</dbReference>
<dbReference type="UniPathway" id="UPA00557">
    <property type="reaction ID" value="UER00614"/>
</dbReference>
<dbReference type="PROSITE" id="PS01315">
    <property type="entry name" value="CDS"/>
    <property type="match status" value="1"/>
</dbReference>
<evidence type="ECO:0000256" key="18">
    <source>
        <dbReference type="RuleBase" id="RU003938"/>
    </source>
</evidence>
<evidence type="ECO:0000256" key="19">
    <source>
        <dbReference type="SAM" id="Phobius"/>
    </source>
</evidence>
<keyword evidence="17" id="KW-1208">Phospholipid metabolism</keyword>
<keyword evidence="9" id="KW-0444">Lipid biosynthesis</keyword>
<sequence>MKELFVRALSGAIYVFILLGSIFLSELSFFILFSILGIICLNEFLKLIHLKSIVLYGVLLLFIALFSVVQFDLYATKLLLILTGFINLFLLKDLLWVNMIPMYQKKKYAVTILYLICGFVFITLIPFYNNVYSPHLIASVFILIWANDIFAFLIGKYFGKRKLFERISPKKTIAGFVGGMIACIVASFFIFKYLAIFSPIFWIGLALLISFLGPVGDLIQSKFKRQAGVKDSGNLIPGHGGVYDRLDSILYAAPFIYTYIILTDYVS</sequence>
<evidence type="ECO:0000256" key="8">
    <source>
        <dbReference type="ARBA" id="ARBA00022475"/>
    </source>
</evidence>
<dbReference type="AlphaFoldDB" id="A0A8J2Y9J7"/>
<evidence type="ECO:0000313" key="21">
    <source>
        <dbReference type="Proteomes" id="UP000652231"/>
    </source>
</evidence>
<comment type="subcellular location">
    <subcellularLocation>
        <location evidence="2">Cell membrane</location>
        <topology evidence="2">Multi-pass membrane protein</topology>
    </subcellularLocation>
</comment>
<feature type="transmembrane region" description="Helical" evidence="19">
    <location>
        <begin position="53"/>
        <end position="71"/>
    </location>
</feature>
<reference evidence="20" key="2">
    <citation type="submission" date="2020-09" db="EMBL/GenBank/DDBJ databases">
        <authorList>
            <person name="Sun Q."/>
            <person name="Zhou Y."/>
        </authorList>
    </citation>
    <scope>NUCLEOTIDE SEQUENCE</scope>
    <source>
        <strain evidence="20">CGMCC 1.12924</strain>
    </source>
</reference>
<evidence type="ECO:0000256" key="14">
    <source>
        <dbReference type="ARBA" id="ARBA00023098"/>
    </source>
</evidence>
<feature type="transmembrane region" description="Helical" evidence="19">
    <location>
        <begin position="173"/>
        <end position="194"/>
    </location>
</feature>
<evidence type="ECO:0000256" key="3">
    <source>
        <dbReference type="ARBA" id="ARBA00005119"/>
    </source>
</evidence>
<evidence type="ECO:0000256" key="1">
    <source>
        <dbReference type="ARBA" id="ARBA00001698"/>
    </source>
</evidence>
<keyword evidence="10 18" id="KW-0808">Transferase</keyword>
<evidence type="ECO:0000256" key="15">
    <source>
        <dbReference type="ARBA" id="ARBA00023136"/>
    </source>
</evidence>
<dbReference type="InterPro" id="IPR000374">
    <property type="entry name" value="PC_trans"/>
</dbReference>
<evidence type="ECO:0000256" key="9">
    <source>
        <dbReference type="ARBA" id="ARBA00022516"/>
    </source>
</evidence>
<feature type="transmembrane region" description="Helical" evidence="19">
    <location>
        <begin position="77"/>
        <end position="96"/>
    </location>
</feature>
<comment type="catalytic activity">
    <reaction evidence="1 18">
        <text>a 1,2-diacyl-sn-glycero-3-phosphate + CTP + H(+) = a CDP-1,2-diacyl-sn-glycerol + diphosphate</text>
        <dbReference type="Rhea" id="RHEA:16229"/>
        <dbReference type="ChEBI" id="CHEBI:15378"/>
        <dbReference type="ChEBI" id="CHEBI:33019"/>
        <dbReference type="ChEBI" id="CHEBI:37563"/>
        <dbReference type="ChEBI" id="CHEBI:58332"/>
        <dbReference type="ChEBI" id="CHEBI:58608"/>
        <dbReference type="EC" id="2.7.7.41"/>
    </reaction>
</comment>
<keyword evidence="12 18" id="KW-0548">Nucleotidyltransferase</keyword>
<keyword evidence="11 18" id="KW-0812">Transmembrane</keyword>
<evidence type="ECO:0000313" key="20">
    <source>
        <dbReference type="EMBL" id="GGD88930.1"/>
    </source>
</evidence>
<evidence type="ECO:0000256" key="13">
    <source>
        <dbReference type="ARBA" id="ARBA00022989"/>
    </source>
</evidence>
<dbReference type="EC" id="2.7.7.41" evidence="6 18"/>
<keyword evidence="8" id="KW-1003">Cell membrane</keyword>
<evidence type="ECO:0000256" key="6">
    <source>
        <dbReference type="ARBA" id="ARBA00012487"/>
    </source>
</evidence>
<comment type="pathway">
    <text evidence="3 18">Phospholipid metabolism; CDP-diacylglycerol biosynthesis; CDP-diacylglycerol from sn-glycerol 3-phosphate: step 3/3.</text>
</comment>
<dbReference type="GO" id="GO:0016024">
    <property type="term" value="P:CDP-diacylglycerol biosynthetic process"/>
    <property type="evidence" value="ECO:0007669"/>
    <property type="project" value="UniProtKB-UniPathway"/>
</dbReference>
<evidence type="ECO:0000256" key="5">
    <source>
        <dbReference type="ARBA" id="ARBA00010185"/>
    </source>
</evidence>
<keyword evidence="14" id="KW-0443">Lipid metabolism</keyword>
<evidence type="ECO:0000256" key="2">
    <source>
        <dbReference type="ARBA" id="ARBA00004651"/>
    </source>
</evidence>
<comment type="pathway">
    <text evidence="4">Lipid metabolism.</text>
</comment>
<keyword evidence="15 19" id="KW-0472">Membrane</keyword>
<comment type="caution">
    <text evidence="20">The sequence shown here is derived from an EMBL/GenBank/DDBJ whole genome shotgun (WGS) entry which is preliminary data.</text>
</comment>
<evidence type="ECO:0000256" key="7">
    <source>
        <dbReference type="ARBA" id="ARBA00019373"/>
    </source>
</evidence>
<feature type="transmembrane region" description="Helical" evidence="19">
    <location>
        <begin position="200"/>
        <end position="219"/>
    </location>
</feature>
<reference evidence="20" key="1">
    <citation type="journal article" date="2014" name="Int. J. Syst. Evol. Microbiol.">
        <title>Complete genome sequence of Corynebacterium casei LMG S-19264T (=DSM 44701T), isolated from a smear-ripened cheese.</title>
        <authorList>
            <consortium name="US DOE Joint Genome Institute (JGI-PGF)"/>
            <person name="Walter F."/>
            <person name="Albersmeier A."/>
            <person name="Kalinowski J."/>
            <person name="Ruckert C."/>
        </authorList>
    </citation>
    <scope>NUCLEOTIDE SEQUENCE</scope>
    <source>
        <strain evidence="20">CGMCC 1.12924</strain>
    </source>
</reference>
<comment type="similarity">
    <text evidence="5 18">Belongs to the CDS family.</text>
</comment>
<dbReference type="GO" id="GO:0004605">
    <property type="term" value="F:phosphatidate cytidylyltransferase activity"/>
    <property type="evidence" value="ECO:0007669"/>
    <property type="project" value="UniProtKB-EC"/>
</dbReference>
<dbReference type="RefSeq" id="WP_188440355.1">
    <property type="nucleotide sequence ID" value="NZ_BMGK01000004.1"/>
</dbReference>
<feature type="transmembrane region" description="Helical" evidence="19">
    <location>
        <begin position="108"/>
        <end position="128"/>
    </location>
</feature>